<evidence type="ECO:0008006" key="4">
    <source>
        <dbReference type="Google" id="ProtNLM"/>
    </source>
</evidence>
<keyword evidence="1" id="KW-0732">Signal</keyword>
<feature type="signal peptide" evidence="1">
    <location>
        <begin position="1"/>
        <end position="19"/>
    </location>
</feature>
<name>A0ABQ2C1C5_9FLAO</name>
<sequence>MKKSIFTFFALIFISHLFAQNNKCACCTEKHAEFAFWEGQWDVTLPNGNKAGENDLKLILGKCVLQERWTSASPGYTGTSHSFYNVVAKQWEQVWIDNQGASLHLKGNKKGNQMILQTDEAINKDGNKFVNRVTWTDNDDGTVRQYWEVITQTKEGEKISVAFDGLYRRK</sequence>
<protein>
    <recommendedName>
        <fullName evidence="4">DUF1579 domain-containing protein</fullName>
    </recommendedName>
</protein>
<proteinExistence type="predicted"/>
<dbReference type="Proteomes" id="UP000624701">
    <property type="component" value="Unassembled WGS sequence"/>
</dbReference>
<gene>
    <name evidence="2" type="ORF">GCM10011444_24730</name>
</gene>
<reference evidence="3" key="1">
    <citation type="journal article" date="2019" name="Int. J. Syst. Evol. Microbiol.">
        <title>The Global Catalogue of Microorganisms (GCM) 10K type strain sequencing project: providing services to taxonomists for standard genome sequencing and annotation.</title>
        <authorList>
            <consortium name="The Broad Institute Genomics Platform"/>
            <consortium name="The Broad Institute Genome Sequencing Center for Infectious Disease"/>
            <person name="Wu L."/>
            <person name="Ma J."/>
        </authorList>
    </citation>
    <scope>NUCLEOTIDE SEQUENCE [LARGE SCALE GENOMIC DNA]</scope>
    <source>
        <strain evidence="3">CCM 8681</strain>
    </source>
</reference>
<dbReference type="EMBL" id="BMDQ01000003">
    <property type="protein sequence ID" value="GGI58164.1"/>
    <property type="molecule type" value="Genomic_DNA"/>
</dbReference>
<evidence type="ECO:0000313" key="2">
    <source>
        <dbReference type="EMBL" id="GGI58164.1"/>
    </source>
</evidence>
<dbReference type="RefSeq" id="WP_188375059.1">
    <property type="nucleotide sequence ID" value="NZ_BMDQ01000003.1"/>
</dbReference>
<evidence type="ECO:0000313" key="3">
    <source>
        <dbReference type="Proteomes" id="UP000624701"/>
    </source>
</evidence>
<organism evidence="2 3">
    <name type="scientific">Winogradskyella haliclonae</name>
    <dbReference type="NCBI Taxonomy" id="2048558"/>
    <lineage>
        <taxon>Bacteria</taxon>
        <taxon>Pseudomonadati</taxon>
        <taxon>Bacteroidota</taxon>
        <taxon>Flavobacteriia</taxon>
        <taxon>Flavobacteriales</taxon>
        <taxon>Flavobacteriaceae</taxon>
        <taxon>Winogradskyella</taxon>
    </lineage>
</organism>
<feature type="chain" id="PRO_5045983308" description="DUF1579 domain-containing protein" evidence="1">
    <location>
        <begin position="20"/>
        <end position="170"/>
    </location>
</feature>
<comment type="caution">
    <text evidence="2">The sequence shown here is derived from an EMBL/GenBank/DDBJ whole genome shotgun (WGS) entry which is preliminary data.</text>
</comment>
<keyword evidence="3" id="KW-1185">Reference proteome</keyword>
<accession>A0ABQ2C1C5</accession>
<evidence type="ECO:0000256" key="1">
    <source>
        <dbReference type="SAM" id="SignalP"/>
    </source>
</evidence>